<dbReference type="AlphaFoldDB" id="A0A1G5REZ9"/>
<protein>
    <submittedName>
        <fullName evidence="3">Uncharacterized conserved protein YcbK, DUF882 family</fullName>
    </submittedName>
</protein>
<dbReference type="SUPFAM" id="SSF55166">
    <property type="entry name" value="Hedgehog/DD-peptidase"/>
    <property type="match status" value="1"/>
</dbReference>
<evidence type="ECO:0000313" key="3">
    <source>
        <dbReference type="EMBL" id="SCZ72664.1"/>
    </source>
</evidence>
<feature type="chain" id="PRO_5011700668" evidence="1">
    <location>
        <begin position="24"/>
        <end position="186"/>
    </location>
</feature>
<dbReference type="InterPro" id="IPR013230">
    <property type="entry name" value="Peptidase_M15A_C"/>
</dbReference>
<name>A0A1G5REZ9_9RHOB</name>
<dbReference type="Pfam" id="PF08291">
    <property type="entry name" value="Peptidase_M15_3"/>
    <property type="match status" value="1"/>
</dbReference>
<dbReference type="OrthoDB" id="7618790at2"/>
<dbReference type="RefSeq" id="WP_090220952.1">
    <property type="nucleotide sequence ID" value="NZ_FMWG01000015.1"/>
</dbReference>
<dbReference type="Gene3D" id="3.30.1380.10">
    <property type="match status" value="1"/>
</dbReference>
<gene>
    <name evidence="3" type="ORF">SAMN04488118_1154</name>
</gene>
<feature type="domain" description="Peptidase M15A C-terminal" evidence="2">
    <location>
        <begin position="47"/>
        <end position="145"/>
    </location>
</feature>
<dbReference type="EMBL" id="FMWG01000015">
    <property type="protein sequence ID" value="SCZ72664.1"/>
    <property type="molecule type" value="Genomic_DNA"/>
</dbReference>
<organism evidence="3 4">
    <name type="scientific">Epibacterium ulvae</name>
    <dbReference type="NCBI Taxonomy" id="1156985"/>
    <lineage>
        <taxon>Bacteria</taxon>
        <taxon>Pseudomonadati</taxon>
        <taxon>Pseudomonadota</taxon>
        <taxon>Alphaproteobacteria</taxon>
        <taxon>Rhodobacterales</taxon>
        <taxon>Roseobacteraceae</taxon>
        <taxon>Epibacterium</taxon>
    </lineage>
</organism>
<keyword evidence="1" id="KW-0732">Signal</keyword>
<dbReference type="Proteomes" id="UP000198767">
    <property type="component" value="Unassembled WGS sequence"/>
</dbReference>
<sequence>MTLITRRHLLAGAASFAATSAHASNGASIGFYTGYPDQITGWTARHFKPEEFASNGNGLVKISARLVAELDQVRAELGQPIVITSGYRDPAWNKAVGGATHSRHLISDAVDISLQSYSVAECTRLASLLMAHGFTSFGTYRHIPHMLHADMRPKAASWHSGGGTGPMWLSRAMRKHGWTPGIGPTR</sequence>
<dbReference type="STRING" id="1156985.SAMN04488118_1154"/>
<evidence type="ECO:0000259" key="2">
    <source>
        <dbReference type="Pfam" id="PF08291"/>
    </source>
</evidence>
<proteinExistence type="predicted"/>
<feature type="signal peptide" evidence="1">
    <location>
        <begin position="1"/>
        <end position="23"/>
    </location>
</feature>
<keyword evidence="4" id="KW-1185">Reference proteome</keyword>
<dbReference type="InterPro" id="IPR009045">
    <property type="entry name" value="Zn_M74/Hedgehog-like"/>
</dbReference>
<accession>A0A1G5REZ9</accession>
<evidence type="ECO:0000256" key="1">
    <source>
        <dbReference type="SAM" id="SignalP"/>
    </source>
</evidence>
<reference evidence="3 4" key="1">
    <citation type="submission" date="2016-10" db="EMBL/GenBank/DDBJ databases">
        <authorList>
            <person name="de Groot N.N."/>
        </authorList>
    </citation>
    <scope>NUCLEOTIDE SEQUENCE [LARGE SCALE GENOMIC DNA]</scope>
    <source>
        <strain evidence="3 4">U95</strain>
    </source>
</reference>
<evidence type="ECO:0000313" key="4">
    <source>
        <dbReference type="Proteomes" id="UP000198767"/>
    </source>
</evidence>